<evidence type="ECO:0000313" key="12">
    <source>
        <dbReference type="EMBL" id="GGK00992.1"/>
    </source>
</evidence>
<dbReference type="SUPFAM" id="SSF69618">
    <property type="entry name" value="HemD-like"/>
    <property type="match status" value="1"/>
</dbReference>
<dbReference type="InterPro" id="IPR003043">
    <property type="entry name" value="Uropor_MeTrfase_CS"/>
</dbReference>
<dbReference type="EC" id="2.1.1.107" evidence="2"/>
<dbReference type="FunFam" id="3.40.1010.10:FF:000001">
    <property type="entry name" value="Siroheme synthase"/>
    <property type="match status" value="1"/>
</dbReference>
<keyword evidence="4 9" id="KW-0489">Methyltransferase</keyword>
<dbReference type="Gene3D" id="3.40.50.10090">
    <property type="match status" value="2"/>
</dbReference>
<sequence>MSDVRTEQAVSAAATAARGSTGPGKVFLVGAGPGDAKLITVRGMEALEQADVILYDRLANPRLLDYARDDAERIYVGKMPDRHTLTQEEINVLLVEKALEGKTVVRLKGGDPCVFGRVGEEAEALAAHGIPFEIVPGITAGIAVPAYAGIPVTHRDVNATVAFVTGHERPDKETSSINWAKLATAVDTLVFYMGVGNLPFIVEQLLAHGRAPDTPVAVIRWGTLPEQETVTGTLATIVERVRAAGLKPPAITVVGDVVRLREKLAWYEKKPLFGKRVLVTRARAQASDLSRLIAELGGEPVEFPVIRLVPPRNPAPLDAALDRLGDFDWVIFTSTNGVAFFFRRLRERGIDIRTMARARVAAVGPKTAEALEEKGMRVELLPQRFDGDALAEALAGKVKAGDRVLLPRADIARKALPEALRALGAEVTEADTYDNVIDARGADEVAALLREGRIHVVTFTSSSTVRNFVEALKDHDVPALLDGVTVACIGPVTAKTAEALGLRVDAVAEEATIEGLVRAIGGGAR</sequence>
<name>A0A8J3BCP1_9BACI</name>
<dbReference type="PANTHER" id="PTHR45790:SF3">
    <property type="entry name" value="S-ADENOSYL-L-METHIONINE-DEPENDENT UROPORPHYRINOGEN III METHYLTRANSFERASE, CHLOROPLASTIC"/>
    <property type="match status" value="1"/>
</dbReference>
<keyword evidence="6" id="KW-0949">S-adenosyl-L-methionine</keyword>
<dbReference type="Pfam" id="PF00590">
    <property type="entry name" value="TP_methylase"/>
    <property type="match status" value="1"/>
</dbReference>
<proteinExistence type="inferred from homology"/>
<evidence type="ECO:0000256" key="1">
    <source>
        <dbReference type="ARBA" id="ARBA00005879"/>
    </source>
</evidence>
<organism evidence="12 13">
    <name type="scientific">Calditerricola satsumensis</name>
    <dbReference type="NCBI Taxonomy" id="373054"/>
    <lineage>
        <taxon>Bacteria</taxon>
        <taxon>Bacillati</taxon>
        <taxon>Bacillota</taxon>
        <taxon>Bacilli</taxon>
        <taxon>Bacillales</taxon>
        <taxon>Bacillaceae</taxon>
        <taxon>Calditerricola</taxon>
    </lineage>
</organism>
<dbReference type="InterPro" id="IPR050161">
    <property type="entry name" value="Siro_Cobalamin_biosynth"/>
</dbReference>
<dbReference type="GO" id="GO:0019354">
    <property type="term" value="P:siroheme biosynthetic process"/>
    <property type="evidence" value="ECO:0007669"/>
    <property type="project" value="InterPro"/>
</dbReference>
<dbReference type="GO" id="GO:0032259">
    <property type="term" value="P:methylation"/>
    <property type="evidence" value="ECO:0007669"/>
    <property type="project" value="UniProtKB-KW"/>
</dbReference>
<dbReference type="InterPro" id="IPR014776">
    <property type="entry name" value="4pyrrole_Mease_sub2"/>
</dbReference>
<dbReference type="SUPFAM" id="SSF53790">
    <property type="entry name" value="Tetrapyrrole methylase"/>
    <property type="match status" value="1"/>
</dbReference>
<dbReference type="InterPro" id="IPR003754">
    <property type="entry name" value="4pyrrol_synth_uPrphyn_synth"/>
</dbReference>
<evidence type="ECO:0000313" key="13">
    <source>
        <dbReference type="Proteomes" id="UP000637720"/>
    </source>
</evidence>
<dbReference type="GO" id="GO:0004851">
    <property type="term" value="F:uroporphyrin-III C-methyltransferase activity"/>
    <property type="evidence" value="ECO:0007669"/>
    <property type="project" value="UniProtKB-EC"/>
</dbReference>
<comment type="caution">
    <text evidence="12">The sequence shown here is derived from an EMBL/GenBank/DDBJ whole genome shotgun (WGS) entry which is preliminary data.</text>
</comment>
<evidence type="ECO:0000256" key="8">
    <source>
        <dbReference type="ARBA" id="ARBA00079776"/>
    </source>
</evidence>
<dbReference type="GO" id="GO:0004852">
    <property type="term" value="F:uroporphyrinogen-III synthase activity"/>
    <property type="evidence" value="ECO:0007669"/>
    <property type="project" value="InterPro"/>
</dbReference>
<evidence type="ECO:0000256" key="2">
    <source>
        <dbReference type="ARBA" id="ARBA00012162"/>
    </source>
</evidence>
<evidence type="ECO:0000259" key="10">
    <source>
        <dbReference type="Pfam" id="PF00590"/>
    </source>
</evidence>
<dbReference type="Gene3D" id="3.30.950.10">
    <property type="entry name" value="Methyltransferase, Cobalt-precorrin-4 Transmethylase, Domain 2"/>
    <property type="match status" value="1"/>
</dbReference>
<dbReference type="PROSITE" id="PS00840">
    <property type="entry name" value="SUMT_2"/>
    <property type="match status" value="1"/>
</dbReference>
<dbReference type="AlphaFoldDB" id="A0A8J3BCP1"/>
<dbReference type="NCBIfam" id="NF004790">
    <property type="entry name" value="PRK06136.1"/>
    <property type="match status" value="1"/>
</dbReference>
<evidence type="ECO:0000256" key="4">
    <source>
        <dbReference type="ARBA" id="ARBA00022603"/>
    </source>
</evidence>
<evidence type="ECO:0000256" key="5">
    <source>
        <dbReference type="ARBA" id="ARBA00022679"/>
    </source>
</evidence>
<dbReference type="InterPro" id="IPR014777">
    <property type="entry name" value="4pyrrole_Mease_sub1"/>
</dbReference>
<feature type="domain" description="Tetrapyrrole methylase" evidence="10">
    <location>
        <begin position="25"/>
        <end position="237"/>
    </location>
</feature>
<keyword evidence="5 9" id="KW-0808">Transferase</keyword>
<protein>
    <recommendedName>
        <fullName evidence="3">Uroporphyrinogen-III C-methyltransferase</fullName>
        <ecNumber evidence="2">2.1.1.107</ecNumber>
    </recommendedName>
    <alternativeName>
        <fullName evidence="8">Uroporphyrinogen III methylase</fullName>
    </alternativeName>
</protein>
<dbReference type="PROSITE" id="PS00839">
    <property type="entry name" value="SUMT_1"/>
    <property type="match status" value="1"/>
</dbReference>
<dbReference type="PANTHER" id="PTHR45790">
    <property type="entry name" value="SIROHEME SYNTHASE-RELATED"/>
    <property type="match status" value="1"/>
</dbReference>
<dbReference type="InterPro" id="IPR036108">
    <property type="entry name" value="4pyrrol_syn_uPrphyn_synt_sf"/>
</dbReference>
<keyword evidence="13" id="KW-1185">Reference proteome</keyword>
<dbReference type="Gene3D" id="3.40.1010.10">
    <property type="entry name" value="Cobalt-precorrin-4 Transmethylase, Domain 1"/>
    <property type="match status" value="1"/>
</dbReference>
<keyword evidence="7" id="KW-0627">Porphyrin biosynthesis</keyword>
<evidence type="ECO:0000256" key="7">
    <source>
        <dbReference type="ARBA" id="ARBA00023244"/>
    </source>
</evidence>
<accession>A0A8J3BCP1</accession>
<reference evidence="12" key="2">
    <citation type="submission" date="2020-09" db="EMBL/GenBank/DDBJ databases">
        <authorList>
            <person name="Sun Q."/>
            <person name="Ohkuma M."/>
        </authorList>
    </citation>
    <scope>NUCLEOTIDE SEQUENCE</scope>
    <source>
        <strain evidence="12">JCM 14719</strain>
    </source>
</reference>
<evidence type="ECO:0000256" key="3">
    <source>
        <dbReference type="ARBA" id="ARBA00018323"/>
    </source>
</evidence>
<dbReference type="NCBIfam" id="TIGR01469">
    <property type="entry name" value="cobA_cysG_Cterm"/>
    <property type="match status" value="1"/>
</dbReference>
<feature type="domain" description="Tetrapyrrole biosynthesis uroporphyrinogen III synthase" evidence="11">
    <location>
        <begin position="288"/>
        <end position="517"/>
    </location>
</feature>
<dbReference type="Proteomes" id="UP000637720">
    <property type="component" value="Unassembled WGS sequence"/>
</dbReference>
<dbReference type="CDD" id="cd06578">
    <property type="entry name" value="HemD"/>
    <property type="match status" value="1"/>
</dbReference>
<dbReference type="FunFam" id="3.30.950.10:FF:000001">
    <property type="entry name" value="Siroheme synthase"/>
    <property type="match status" value="1"/>
</dbReference>
<dbReference type="FunFam" id="3.40.50.10090:FF:000001">
    <property type="entry name" value="Bifunctional uroporphyrinogen-III C-methyltransferase/uroporphyrinogen-III synthase"/>
    <property type="match status" value="1"/>
</dbReference>
<dbReference type="InterPro" id="IPR006366">
    <property type="entry name" value="CobA/CysG_C"/>
</dbReference>
<dbReference type="EMBL" id="BMOF01000024">
    <property type="protein sequence ID" value="GGK00992.1"/>
    <property type="molecule type" value="Genomic_DNA"/>
</dbReference>
<reference evidence="12" key="1">
    <citation type="journal article" date="2014" name="Int. J. Syst. Evol. Microbiol.">
        <title>Complete genome sequence of Corynebacterium casei LMG S-19264T (=DSM 44701T), isolated from a smear-ripened cheese.</title>
        <authorList>
            <consortium name="US DOE Joint Genome Institute (JGI-PGF)"/>
            <person name="Walter F."/>
            <person name="Albersmeier A."/>
            <person name="Kalinowski J."/>
            <person name="Ruckert C."/>
        </authorList>
    </citation>
    <scope>NUCLEOTIDE SEQUENCE</scope>
    <source>
        <strain evidence="12">JCM 14719</strain>
    </source>
</reference>
<dbReference type="InterPro" id="IPR035996">
    <property type="entry name" value="4pyrrol_Methylase_sf"/>
</dbReference>
<dbReference type="Pfam" id="PF02602">
    <property type="entry name" value="HEM4"/>
    <property type="match status" value="1"/>
</dbReference>
<evidence type="ECO:0000259" key="11">
    <source>
        <dbReference type="Pfam" id="PF02602"/>
    </source>
</evidence>
<gene>
    <name evidence="12" type="ORF">GCM10007043_13810</name>
</gene>
<dbReference type="InterPro" id="IPR000878">
    <property type="entry name" value="4pyrrol_Mease"/>
</dbReference>
<comment type="similarity">
    <text evidence="1 9">Belongs to the precorrin methyltransferase family.</text>
</comment>
<dbReference type="CDD" id="cd11642">
    <property type="entry name" value="SUMT"/>
    <property type="match status" value="1"/>
</dbReference>
<evidence type="ECO:0000256" key="6">
    <source>
        <dbReference type="ARBA" id="ARBA00022691"/>
    </source>
</evidence>
<evidence type="ECO:0000256" key="9">
    <source>
        <dbReference type="RuleBase" id="RU003960"/>
    </source>
</evidence>